<organism evidence="1">
    <name type="scientific">freshwater metagenome</name>
    <dbReference type="NCBI Taxonomy" id="449393"/>
    <lineage>
        <taxon>unclassified sequences</taxon>
        <taxon>metagenomes</taxon>
        <taxon>ecological metagenomes</taxon>
    </lineage>
</organism>
<dbReference type="AlphaFoldDB" id="A0A6J6P004"/>
<proteinExistence type="predicted"/>
<protein>
    <submittedName>
        <fullName evidence="1">Unannotated protein</fullName>
    </submittedName>
</protein>
<dbReference type="EMBL" id="CAEZXL010000158">
    <property type="protein sequence ID" value="CAB4692209.1"/>
    <property type="molecule type" value="Genomic_DNA"/>
</dbReference>
<sequence>MVSQGKDIYTFGFDVRYKVFNDVCAIGVLGMNVEVNLHEFYPSLPLQDNRDYRHVLAKTGRIKT</sequence>
<evidence type="ECO:0000313" key="1">
    <source>
        <dbReference type="EMBL" id="CAB4692209.1"/>
    </source>
</evidence>
<accession>A0A6J6P004</accession>
<name>A0A6J6P004_9ZZZZ</name>
<gene>
    <name evidence="1" type="ORF">UFOPK2373_00858</name>
</gene>
<reference evidence="1" key="1">
    <citation type="submission" date="2020-05" db="EMBL/GenBank/DDBJ databases">
        <authorList>
            <person name="Chiriac C."/>
            <person name="Salcher M."/>
            <person name="Ghai R."/>
            <person name="Kavagutti S V."/>
        </authorList>
    </citation>
    <scope>NUCLEOTIDE SEQUENCE</scope>
</reference>